<organism evidence="1 2">
    <name type="scientific">Alkalimarinus sediminis</name>
    <dbReference type="NCBI Taxonomy" id="1632866"/>
    <lineage>
        <taxon>Bacteria</taxon>
        <taxon>Pseudomonadati</taxon>
        <taxon>Pseudomonadota</taxon>
        <taxon>Gammaproteobacteria</taxon>
        <taxon>Alteromonadales</taxon>
        <taxon>Alteromonadaceae</taxon>
        <taxon>Alkalimarinus</taxon>
    </lineage>
</organism>
<dbReference type="KEGG" id="asem:NNL22_05345"/>
<dbReference type="AlphaFoldDB" id="A0A9E8HNT3"/>
<dbReference type="Proteomes" id="UP001164472">
    <property type="component" value="Chromosome"/>
</dbReference>
<dbReference type="EMBL" id="CP101527">
    <property type="protein sequence ID" value="UZW76008.1"/>
    <property type="molecule type" value="Genomic_DNA"/>
</dbReference>
<evidence type="ECO:0000313" key="1">
    <source>
        <dbReference type="EMBL" id="UZW76008.1"/>
    </source>
</evidence>
<name>A0A9E8HNT3_9ALTE</name>
<evidence type="ECO:0000313" key="2">
    <source>
        <dbReference type="Proteomes" id="UP001164472"/>
    </source>
</evidence>
<gene>
    <name evidence="1" type="ORF">NNL22_05345</name>
</gene>
<reference evidence="1" key="1">
    <citation type="submission" date="2022-07" db="EMBL/GenBank/DDBJ databases">
        <title>Alkalimarinus sp. nov., isolated from gut of a Alitta virens.</title>
        <authorList>
            <person name="Yang A.I."/>
            <person name="Shin N.-R."/>
        </authorList>
    </citation>
    <scope>NUCLEOTIDE SEQUENCE</scope>
    <source>
        <strain evidence="1">FA028</strain>
    </source>
</reference>
<protein>
    <submittedName>
        <fullName evidence="1">Uncharacterized protein</fullName>
    </submittedName>
</protein>
<accession>A0A9E8HNT3</accession>
<sequence length="113" mass="12676">MRRLSGVIGVVNRCVSVSSTLLIVVTMFSVSAYADKNKQVSEFEGISVTGSNEQPQVLYIIPWQPPAYQKRAQHPPNKALTGVIKPIEPAFHNEDYHFRKKLQVKVQALNGRK</sequence>
<keyword evidence="2" id="KW-1185">Reference proteome</keyword>
<proteinExistence type="predicted"/>
<dbReference type="RefSeq" id="WP_251812214.1">
    <property type="nucleotide sequence ID" value="NZ_CP101527.1"/>
</dbReference>